<dbReference type="InterPro" id="IPR008271">
    <property type="entry name" value="Ser/Thr_kinase_AS"/>
</dbReference>
<comment type="similarity">
    <text evidence="2">Belongs to the RLP family.</text>
</comment>
<sequence>ILELQGKKLLGNIPLSIGNLKILIQLDLSDNFLEGNIQTSLGKCERFVQIELSNNHLSGTIPPELIGLSSLLIALDLSRNHFSGSLPTEVGNLKNLGILNVSKNLLAGEIPRSLGSCVRLEQLDMQGNLFHGHIPSSLSSLRGLVALDLSQNNLLGEIPEFLAGFRLLQILNLSYNDLEGVVPIKGLCGVIPELQQPKCTKNNSSNQKISKGLKVIIISTVSFFFKIVHGASKSFIAECKALRNVRHKNLVRVLTSCSSIDFQDYLHHDCQEPILHCDLKPSNVLLDNDLTAYVGDFGLAIFCQGVSNLNQSNCI</sequence>
<reference evidence="11 12" key="1">
    <citation type="submission" date="2014-04" db="EMBL/GenBank/DDBJ databases">
        <authorList>
            <consortium name="International Citrus Genome Consortium"/>
            <person name="Gmitter F."/>
            <person name="Chen C."/>
            <person name="Farmerie W."/>
            <person name="Harkins T."/>
            <person name="Desany B."/>
            <person name="Mohiuddin M."/>
            <person name="Kodira C."/>
            <person name="Borodovsky M."/>
            <person name="Lomsadze A."/>
            <person name="Burns P."/>
            <person name="Jenkins J."/>
            <person name="Prochnik S."/>
            <person name="Shu S."/>
            <person name="Chapman J."/>
            <person name="Pitluck S."/>
            <person name="Schmutz J."/>
            <person name="Rokhsar D."/>
        </authorList>
    </citation>
    <scope>NUCLEOTIDE SEQUENCE</scope>
</reference>
<feature type="non-terminal residue" evidence="11">
    <location>
        <position position="1"/>
    </location>
</feature>
<evidence type="ECO:0000256" key="3">
    <source>
        <dbReference type="ARBA" id="ARBA00022614"/>
    </source>
</evidence>
<dbReference type="SMR" id="A0A067DMB9"/>
<keyword evidence="6" id="KW-0677">Repeat</keyword>
<evidence type="ECO:0000313" key="12">
    <source>
        <dbReference type="Proteomes" id="UP000027120"/>
    </source>
</evidence>
<dbReference type="Gene3D" id="1.10.510.10">
    <property type="entry name" value="Transferase(Phosphotransferase) domain 1"/>
    <property type="match status" value="1"/>
</dbReference>
<dbReference type="FunFam" id="3.80.10.10:FF:000041">
    <property type="entry name" value="LRR receptor-like serine/threonine-protein kinase ERECTA"/>
    <property type="match status" value="1"/>
</dbReference>
<dbReference type="InterPro" id="IPR001611">
    <property type="entry name" value="Leu-rich_rpt"/>
</dbReference>
<keyword evidence="4" id="KW-0812">Transmembrane</keyword>
<dbReference type="InterPro" id="IPR011009">
    <property type="entry name" value="Kinase-like_dom_sf"/>
</dbReference>
<evidence type="ECO:0000313" key="11">
    <source>
        <dbReference type="EMBL" id="KDO42690.1"/>
    </source>
</evidence>
<evidence type="ECO:0000256" key="6">
    <source>
        <dbReference type="ARBA" id="ARBA00022737"/>
    </source>
</evidence>
<keyword evidence="12" id="KW-1185">Reference proteome</keyword>
<evidence type="ECO:0000256" key="8">
    <source>
        <dbReference type="ARBA" id="ARBA00023136"/>
    </source>
</evidence>
<keyword evidence="7" id="KW-1133">Transmembrane helix</keyword>
<keyword evidence="9" id="KW-0325">Glycoprotein</keyword>
<evidence type="ECO:0000256" key="2">
    <source>
        <dbReference type="ARBA" id="ARBA00009592"/>
    </source>
</evidence>
<feature type="domain" description="Protein kinase" evidence="10">
    <location>
        <begin position="120"/>
        <end position="315"/>
    </location>
</feature>
<evidence type="ECO:0000256" key="5">
    <source>
        <dbReference type="ARBA" id="ARBA00022729"/>
    </source>
</evidence>
<dbReference type="AlphaFoldDB" id="A0A067DMB9"/>
<accession>A0A067DMB9</accession>
<comment type="subcellular location">
    <subcellularLocation>
        <location evidence="1">Membrane</location>
        <topology evidence="1">Single-pass type I membrane protein</topology>
    </subcellularLocation>
</comment>
<protein>
    <recommendedName>
        <fullName evidence="10">Protein kinase domain-containing protein</fullName>
    </recommendedName>
</protein>
<evidence type="ECO:0000256" key="4">
    <source>
        <dbReference type="ARBA" id="ARBA00022692"/>
    </source>
</evidence>
<dbReference type="InterPro" id="IPR051809">
    <property type="entry name" value="Plant_receptor-like_S/T_kinase"/>
</dbReference>
<gene>
    <name evidence="11" type="ORF">CISIN_1g046135mg</name>
</gene>
<evidence type="ECO:0000259" key="10">
    <source>
        <dbReference type="PROSITE" id="PS50011"/>
    </source>
</evidence>
<dbReference type="GO" id="GO:0005524">
    <property type="term" value="F:ATP binding"/>
    <property type="evidence" value="ECO:0007669"/>
    <property type="project" value="InterPro"/>
</dbReference>
<dbReference type="PROSITE" id="PS50011">
    <property type="entry name" value="PROTEIN_KINASE_DOM"/>
    <property type="match status" value="1"/>
</dbReference>
<dbReference type="Proteomes" id="UP000027120">
    <property type="component" value="Unassembled WGS sequence"/>
</dbReference>
<name>A0A067DMB9_CITSI</name>
<dbReference type="EMBL" id="KK785446">
    <property type="protein sequence ID" value="KDO42690.1"/>
    <property type="molecule type" value="Genomic_DNA"/>
</dbReference>
<dbReference type="GO" id="GO:0004672">
    <property type="term" value="F:protein kinase activity"/>
    <property type="evidence" value="ECO:0007669"/>
    <property type="project" value="InterPro"/>
</dbReference>
<dbReference type="Pfam" id="PF00560">
    <property type="entry name" value="LRR_1"/>
    <property type="match status" value="4"/>
</dbReference>
<dbReference type="PROSITE" id="PS00108">
    <property type="entry name" value="PROTEIN_KINASE_ST"/>
    <property type="match status" value="1"/>
</dbReference>
<dbReference type="Gene3D" id="3.80.10.10">
    <property type="entry name" value="Ribonuclease Inhibitor"/>
    <property type="match status" value="1"/>
</dbReference>
<keyword evidence="8" id="KW-0472">Membrane</keyword>
<keyword evidence="5" id="KW-0732">Signal</keyword>
<keyword evidence="3" id="KW-0433">Leucine-rich repeat</keyword>
<dbReference type="PANTHER" id="PTHR27008:SF610">
    <property type="entry name" value="SERINE-THREONINE_TYROSINE-PROTEIN KINASE CATALYTIC DOMAIN-CONTAINING PROTEIN"/>
    <property type="match status" value="1"/>
</dbReference>
<dbReference type="SUPFAM" id="SSF52058">
    <property type="entry name" value="L domain-like"/>
    <property type="match status" value="1"/>
</dbReference>
<dbReference type="SUPFAM" id="SSF56112">
    <property type="entry name" value="Protein kinase-like (PK-like)"/>
    <property type="match status" value="1"/>
</dbReference>
<dbReference type="InterPro" id="IPR000719">
    <property type="entry name" value="Prot_kinase_dom"/>
</dbReference>
<dbReference type="PANTHER" id="PTHR27008">
    <property type="entry name" value="OS04G0122200 PROTEIN"/>
    <property type="match status" value="1"/>
</dbReference>
<evidence type="ECO:0000256" key="7">
    <source>
        <dbReference type="ARBA" id="ARBA00022989"/>
    </source>
</evidence>
<dbReference type="GO" id="GO:0016020">
    <property type="term" value="C:membrane"/>
    <property type="evidence" value="ECO:0007669"/>
    <property type="project" value="UniProtKB-SubCell"/>
</dbReference>
<evidence type="ECO:0000256" key="9">
    <source>
        <dbReference type="ARBA" id="ARBA00023180"/>
    </source>
</evidence>
<proteinExistence type="inferred from homology"/>
<dbReference type="InterPro" id="IPR032675">
    <property type="entry name" value="LRR_dom_sf"/>
</dbReference>
<organism evidence="11 12">
    <name type="scientific">Citrus sinensis</name>
    <name type="common">Sweet orange</name>
    <name type="synonym">Citrus aurantium var. sinensis</name>
    <dbReference type="NCBI Taxonomy" id="2711"/>
    <lineage>
        <taxon>Eukaryota</taxon>
        <taxon>Viridiplantae</taxon>
        <taxon>Streptophyta</taxon>
        <taxon>Embryophyta</taxon>
        <taxon>Tracheophyta</taxon>
        <taxon>Spermatophyta</taxon>
        <taxon>Magnoliopsida</taxon>
        <taxon>eudicotyledons</taxon>
        <taxon>Gunneridae</taxon>
        <taxon>Pentapetalae</taxon>
        <taxon>rosids</taxon>
        <taxon>malvids</taxon>
        <taxon>Sapindales</taxon>
        <taxon>Rutaceae</taxon>
        <taxon>Aurantioideae</taxon>
        <taxon>Citrus</taxon>
    </lineage>
</organism>
<evidence type="ECO:0000256" key="1">
    <source>
        <dbReference type="ARBA" id="ARBA00004479"/>
    </source>
</evidence>